<dbReference type="RefSeq" id="WP_066764553.1">
    <property type="nucleotide sequence ID" value="NZ_BMIO01000002.1"/>
</dbReference>
<organism evidence="1 2">
    <name type="scientific">Croceicoccus pelagius</name>
    <dbReference type="NCBI Taxonomy" id="1703341"/>
    <lineage>
        <taxon>Bacteria</taxon>
        <taxon>Pseudomonadati</taxon>
        <taxon>Pseudomonadota</taxon>
        <taxon>Alphaproteobacteria</taxon>
        <taxon>Sphingomonadales</taxon>
        <taxon>Erythrobacteraceae</taxon>
        <taxon>Croceicoccus</taxon>
    </lineage>
</organism>
<evidence type="ECO:0008006" key="3">
    <source>
        <dbReference type="Google" id="ProtNLM"/>
    </source>
</evidence>
<keyword evidence="2" id="KW-1185">Reference proteome</keyword>
<accession>A0A916YAJ8</accession>
<gene>
    <name evidence="1" type="ORF">GCM10010989_07390</name>
</gene>
<dbReference type="Proteomes" id="UP000598997">
    <property type="component" value="Unassembled WGS sequence"/>
</dbReference>
<dbReference type="InterPro" id="IPR009964">
    <property type="entry name" value="DUF1491"/>
</dbReference>
<protein>
    <recommendedName>
        <fullName evidence="3">DUF1491 domain-containing protein</fullName>
    </recommendedName>
</protein>
<evidence type="ECO:0000313" key="2">
    <source>
        <dbReference type="Proteomes" id="UP000598997"/>
    </source>
</evidence>
<dbReference type="Pfam" id="PF07372">
    <property type="entry name" value="DUF1491"/>
    <property type="match status" value="1"/>
</dbReference>
<dbReference type="Gene3D" id="3.40.1530.20">
    <property type="entry name" value="Protein of unknown function (DUF1491)"/>
    <property type="match status" value="1"/>
</dbReference>
<dbReference type="OrthoDB" id="9809136at2"/>
<reference evidence="1 2" key="1">
    <citation type="journal article" date="2014" name="Int. J. Syst. Evol. Microbiol.">
        <title>Complete genome sequence of Corynebacterium casei LMG S-19264T (=DSM 44701T), isolated from a smear-ripened cheese.</title>
        <authorList>
            <consortium name="US DOE Joint Genome Institute (JGI-PGF)"/>
            <person name="Walter F."/>
            <person name="Albersmeier A."/>
            <person name="Kalinowski J."/>
            <person name="Ruckert C."/>
        </authorList>
    </citation>
    <scope>NUCLEOTIDE SEQUENCE [LARGE SCALE GENOMIC DNA]</scope>
    <source>
        <strain evidence="1 2">CGMCC 1.15358</strain>
    </source>
</reference>
<dbReference type="AlphaFoldDB" id="A0A916YAJ8"/>
<sequence length="110" mass="12221">MDARLPTRLEVTAMIRAVEVAGGFATVLKKGESDSGSLLVVICERGGDSILYERMPDLSGGRKWAESRRSEPEKPFDFNDYVERRGAQDPDCWVVELDVANAQQFIPGMD</sequence>
<dbReference type="EMBL" id="BMIO01000002">
    <property type="protein sequence ID" value="GGD35756.1"/>
    <property type="molecule type" value="Genomic_DNA"/>
</dbReference>
<name>A0A916YAJ8_9SPHN</name>
<proteinExistence type="predicted"/>
<evidence type="ECO:0000313" key="1">
    <source>
        <dbReference type="EMBL" id="GGD35756.1"/>
    </source>
</evidence>
<comment type="caution">
    <text evidence="1">The sequence shown here is derived from an EMBL/GenBank/DDBJ whole genome shotgun (WGS) entry which is preliminary data.</text>
</comment>